<dbReference type="AlphaFoldDB" id="A0A285UWI7"/>
<dbReference type="Proteomes" id="UP000219167">
    <property type="component" value="Unassembled WGS sequence"/>
</dbReference>
<accession>A0A285UWI7</accession>
<reference evidence="1 2" key="1">
    <citation type="submission" date="2017-08" db="EMBL/GenBank/DDBJ databases">
        <authorList>
            <person name="de Groot N.N."/>
        </authorList>
    </citation>
    <scope>NUCLEOTIDE SEQUENCE [LARGE SCALE GENOMIC DNA]</scope>
    <source>
        <strain evidence="1 2">JC85</strain>
    </source>
</reference>
<dbReference type="Pfam" id="PF07505">
    <property type="entry name" value="DUF5131"/>
    <property type="match status" value="1"/>
</dbReference>
<organism evidence="1 2">
    <name type="scientific">Rhizobium subbaraonis</name>
    <dbReference type="NCBI Taxonomy" id="908946"/>
    <lineage>
        <taxon>Bacteria</taxon>
        <taxon>Pseudomonadati</taxon>
        <taxon>Pseudomonadota</taxon>
        <taxon>Alphaproteobacteria</taxon>
        <taxon>Hyphomicrobiales</taxon>
        <taxon>Rhizobiaceae</taxon>
        <taxon>Rhizobium/Agrobacterium group</taxon>
        <taxon>Rhizobium</taxon>
    </lineage>
</organism>
<gene>
    <name evidence="1" type="ORF">SAMN05892877_12175</name>
</gene>
<dbReference type="RefSeq" id="WP_097142581.1">
    <property type="nucleotide sequence ID" value="NZ_OBQD01000021.1"/>
</dbReference>
<evidence type="ECO:0000313" key="2">
    <source>
        <dbReference type="Proteomes" id="UP000219167"/>
    </source>
</evidence>
<dbReference type="InterPro" id="IPR011101">
    <property type="entry name" value="DUF5131"/>
</dbReference>
<evidence type="ECO:0000313" key="1">
    <source>
        <dbReference type="EMBL" id="SOC46254.1"/>
    </source>
</evidence>
<dbReference type="EMBL" id="OBQD01000021">
    <property type="protein sequence ID" value="SOC46254.1"/>
    <property type="molecule type" value="Genomic_DNA"/>
</dbReference>
<protein>
    <submittedName>
        <fullName evidence="1">Protein gp37</fullName>
    </submittedName>
</protein>
<dbReference type="OrthoDB" id="9787478at2"/>
<proteinExistence type="predicted"/>
<keyword evidence="2" id="KW-1185">Reference proteome</keyword>
<name>A0A285UWI7_9HYPH</name>
<sequence>MADNTKIEWTDATWNPITGCSIVSPGCTNCYAMKLAGTRLRHHPSRAGLTKDSKAGPVWTGEVRFNREWLDQPLRWRRPRMIFVCAHGDLFAEGVPDEWIDQVFVVMALSPQHTFQVLTKRPERMRAYLTRPPGNGLQDVRNHLAWEATSNVMNAYLPGWKTEAPDGPRRSLAINAFTSWPLPNVWLGVSVEDQKRAEERIPVLLDTPAAIRWISAEPLLGPVDIGRWTATAEVTCKACQQQFWLHSADPCEHEAGGSWTLACPHCAGCRCKPGWTEADARAMSMEPPADWIDRQVGRFTKVHPTIKMTSLIHWVVVGGESGHGARPMQPEWAESLRDQCAAAGVPFLFKQWGSHKVTSDCNGRYMIPATKKEAGRLLDGIEHNGFPEVRR</sequence>